<evidence type="ECO:0000256" key="2">
    <source>
        <dbReference type="ARBA" id="ARBA00004389"/>
    </source>
</evidence>
<sequence length="286" mass="33505">MSMEMDMEEVLTADFIQMPLKEESEGHNNCLIEEVFGLMEDFDDLLTELPLTNDFDGLRVPKKIHKYYFVKFPAYKNPSLKIRIEDAEKIVQRENQARASIDENLKEKKIKRLCYRIQHGTNSLSEEKKLLGEIKQMEFLSNELDRLKKKDLEIRATKKCLKGELEAAERDIRRLEKKMVEINRKKDEAYRCILELKRQRDEENSFRLQLVSLLNDAKGLAETEDGKALKESSKTQVELFMSRWHGSKAFRDDYENRMVTIKHESKSGERRIGGNRFNAINSHVGG</sequence>
<dbReference type="PANTHER" id="PTHR32219:SF16">
    <property type="entry name" value="CORE-2_I-BRANCHING BETA-1,6-N-ACETYLGLUCOSAMINYLTRANSFERASE FAMILY PROTEIN"/>
    <property type="match status" value="1"/>
</dbReference>
<dbReference type="AlphaFoldDB" id="A0A7J0DUC3"/>
<dbReference type="GO" id="GO:0005886">
    <property type="term" value="C:plasma membrane"/>
    <property type="evidence" value="ECO:0007669"/>
    <property type="project" value="UniProtKB-SubCell"/>
</dbReference>
<dbReference type="Proteomes" id="UP000585474">
    <property type="component" value="Unassembled WGS sequence"/>
</dbReference>
<dbReference type="EMBL" id="BJWL01000371">
    <property type="protein sequence ID" value="GFS41321.1"/>
    <property type="molecule type" value="Genomic_DNA"/>
</dbReference>
<keyword evidence="6" id="KW-1133">Transmembrane helix</keyword>
<evidence type="ECO:0000313" key="11">
    <source>
        <dbReference type="EMBL" id="GFS41321.1"/>
    </source>
</evidence>
<dbReference type="OrthoDB" id="2195113at2759"/>
<reference evidence="12" key="1">
    <citation type="submission" date="2019-07" db="EMBL/GenBank/DDBJ databases">
        <title>De Novo Assembly of kiwifruit Actinidia rufa.</title>
        <authorList>
            <person name="Sugita-Konishi S."/>
            <person name="Sato K."/>
            <person name="Mori E."/>
            <person name="Abe Y."/>
            <person name="Kisaki G."/>
            <person name="Hamano K."/>
            <person name="Suezawa K."/>
            <person name="Otani M."/>
            <person name="Fukuda T."/>
            <person name="Manabe T."/>
            <person name="Gomi K."/>
            <person name="Tabuchi M."/>
            <person name="Akimitsu K."/>
            <person name="Kataoka I."/>
        </authorList>
    </citation>
    <scope>NUCLEOTIDE SEQUENCE [LARGE SCALE GENOMIC DNA]</scope>
    <source>
        <strain evidence="12">cv. Fuchu</strain>
    </source>
</reference>
<dbReference type="GO" id="GO:0005789">
    <property type="term" value="C:endoplasmic reticulum membrane"/>
    <property type="evidence" value="ECO:0007669"/>
    <property type="project" value="UniProtKB-SubCell"/>
</dbReference>
<keyword evidence="8" id="KW-0472">Membrane</keyword>
<keyword evidence="12" id="KW-1185">Reference proteome</keyword>
<evidence type="ECO:0000256" key="8">
    <source>
        <dbReference type="ARBA" id="ARBA00023136"/>
    </source>
</evidence>
<keyword evidence="5" id="KW-0256">Endoplasmic reticulum</keyword>
<evidence type="ECO:0000256" key="6">
    <source>
        <dbReference type="ARBA" id="ARBA00022989"/>
    </source>
</evidence>
<evidence type="ECO:0000256" key="3">
    <source>
        <dbReference type="ARBA" id="ARBA00022475"/>
    </source>
</evidence>
<feature type="coiled-coil region" evidence="10">
    <location>
        <begin position="130"/>
        <end position="192"/>
    </location>
</feature>
<evidence type="ECO:0000256" key="9">
    <source>
        <dbReference type="ARBA" id="ARBA00038080"/>
    </source>
</evidence>
<comment type="caution">
    <text evidence="11">The sequence shown here is derived from an EMBL/GenBank/DDBJ whole genome shotgun (WGS) entry which is preliminary data.</text>
</comment>
<evidence type="ECO:0000256" key="10">
    <source>
        <dbReference type="SAM" id="Coils"/>
    </source>
</evidence>
<keyword evidence="3" id="KW-1003">Cell membrane</keyword>
<evidence type="ECO:0000256" key="7">
    <source>
        <dbReference type="ARBA" id="ARBA00023054"/>
    </source>
</evidence>
<keyword evidence="7 10" id="KW-0175">Coiled coil</keyword>
<comment type="subcellular location">
    <subcellularLocation>
        <location evidence="1">Cell membrane</location>
        <topology evidence="1">Single-pass membrane protein</topology>
    </subcellularLocation>
    <subcellularLocation>
        <location evidence="2">Endoplasmic reticulum membrane</location>
        <topology evidence="2">Single-pass membrane protein</topology>
    </subcellularLocation>
</comment>
<evidence type="ECO:0000256" key="1">
    <source>
        <dbReference type="ARBA" id="ARBA00004162"/>
    </source>
</evidence>
<proteinExistence type="inferred from homology"/>
<accession>A0A7J0DUC3</accession>
<gene>
    <name evidence="11" type="ORF">Acr_00g0073730</name>
</gene>
<keyword evidence="4" id="KW-0812">Transmembrane</keyword>
<evidence type="ECO:0000256" key="4">
    <source>
        <dbReference type="ARBA" id="ARBA00022692"/>
    </source>
</evidence>
<dbReference type="InterPro" id="IPR055282">
    <property type="entry name" value="PPI1-4"/>
</dbReference>
<organism evidence="11 12">
    <name type="scientific">Actinidia rufa</name>
    <dbReference type="NCBI Taxonomy" id="165716"/>
    <lineage>
        <taxon>Eukaryota</taxon>
        <taxon>Viridiplantae</taxon>
        <taxon>Streptophyta</taxon>
        <taxon>Embryophyta</taxon>
        <taxon>Tracheophyta</taxon>
        <taxon>Spermatophyta</taxon>
        <taxon>Magnoliopsida</taxon>
        <taxon>eudicotyledons</taxon>
        <taxon>Gunneridae</taxon>
        <taxon>Pentapetalae</taxon>
        <taxon>asterids</taxon>
        <taxon>Ericales</taxon>
        <taxon>Actinidiaceae</taxon>
        <taxon>Actinidia</taxon>
    </lineage>
</organism>
<comment type="similarity">
    <text evidence="9">Belongs to the plant Proton pump-interactor protein family.</text>
</comment>
<evidence type="ECO:0000256" key="5">
    <source>
        <dbReference type="ARBA" id="ARBA00022824"/>
    </source>
</evidence>
<evidence type="ECO:0000313" key="12">
    <source>
        <dbReference type="Proteomes" id="UP000585474"/>
    </source>
</evidence>
<protein>
    <submittedName>
        <fullName evidence="11">Uncharacterized protein</fullName>
    </submittedName>
</protein>
<dbReference type="PANTHER" id="PTHR32219">
    <property type="entry name" value="RNA-BINDING PROTEIN YLMH-RELATED"/>
    <property type="match status" value="1"/>
</dbReference>
<name>A0A7J0DUC3_9ERIC</name>